<evidence type="ECO:0000313" key="2">
    <source>
        <dbReference type="Proteomes" id="UP001281147"/>
    </source>
</evidence>
<dbReference type="Proteomes" id="UP001281147">
    <property type="component" value="Unassembled WGS sequence"/>
</dbReference>
<keyword evidence="2" id="KW-1185">Reference proteome</keyword>
<proteinExistence type="predicted"/>
<comment type="caution">
    <text evidence="1">The sequence shown here is derived from an EMBL/GenBank/DDBJ whole genome shotgun (WGS) entry which is preliminary data.</text>
</comment>
<organism evidence="1 2">
    <name type="scientific">Vermiconidia calcicola</name>
    <dbReference type="NCBI Taxonomy" id="1690605"/>
    <lineage>
        <taxon>Eukaryota</taxon>
        <taxon>Fungi</taxon>
        <taxon>Dikarya</taxon>
        <taxon>Ascomycota</taxon>
        <taxon>Pezizomycotina</taxon>
        <taxon>Dothideomycetes</taxon>
        <taxon>Dothideomycetidae</taxon>
        <taxon>Mycosphaerellales</taxon>
        <taxon>Extremaceae</taxon>
        <taxon>Vermiconidia</taxon>
    </lineage>
</organism>
<dbReference type="EMBL" id="JAUTXU010000018">
    <property type="protein sequence ID" value="KAK3721361.1"/>
    <property type="molecule type" value="Genomic_DNA"/>
</dbReference>
<protein>
    <submittedName>
        <fullName evidence="1">Uncharacterized protein</fullName>
    </submittedName>
</protein>
<sequence length="917" mass="101718">MDGDSMDVDGSSYLENNPVAHTFPPQQRVQPAAARSSQPLLGLSNLGREAAKPHNKRSFENMSTENEQQQKPKWVQRGDALGHSSIPSFFNRNPAPLSQKPKAPSPKRALLSSDAQHPKHQPPPPQAEIRDGPTRRIGGMFISVYVAVLGLFGAVYGYFAGAPNQQQQQEITAVETDLTGKKRRAIEATSSASTEDTPSKTPFLKQSTALPGTYEDTTMSEPAETEAAEPDHQLHTPSTSSSGEATSSPKDDALSKTHSQTTAVPGTYEDNTVSETTEIEPAQPQQLNTPPDSRPGSSHGQTKQDPQEIKYVTMPDGTQLQKIGNKIQIDPSVPIDLDEVFHFKPRTWRYDVKTISQINREEEQKREKEKAAAAELSAKLDAENASRAAAATESRPSSSGSGSQSSLRRSSKTLVQQLDELEAKKRASAAAKRERYRLSAPKAKSLSSPKAISSLAQLSTRRGKGLPDKSNRTYLVHKNKQYDDEEPPRAIGDTVQTNDERDAEVEALVNRTRKAVIDPPEQQALRQSWNERNAAAEEAKKQQAEEAARQKAEKDAEEARAKEHEEWLAAEARAWDASRLPADTPVSHLTKEQLDAIMKEGDKLPIPDDTWSSDLDADEAEARRKELDEEKAEEARKQAEMDAEIARVLAEGNDDPIPEMEDTSFYDEDYPARQAIIRPLPADWDKKINEAMDFKNLQHTICTSVEGTELSRHDFETLIPKGHWLNDEIVNAWMATIVQSKLEKTGYKRGNGRVPAFAAYTSMWYSNVKAKGVKSIETWSRRKQIKGEALLKCEKIFFPINTGNHWMLLIISPQAREIEVLDSLNQGSVRQHYGDIAKAWLQMELGDKFVEAEWTLLKSKSAWQQNSDDCGAFVCFNALAAAKGMAFEEVGKGKMADGRRIMGAVLINGGFHGDWKL</sequence>
<gene>
    <name evidence="1" type="ORF">LTR37_003237</name>
</gene>
<accession>A0ACC3NR04</accession>
<reference evidence="1" key="1">
    <citation type="submission" date="2023-07" db="EMBL/GenBank/DDBJ databases">
        <title>Black Yeasts Isolated from many extreme environments.</title>
        <authorList>
            <person name="Coleine C."/>
            <person name="Stajich J.E."/>
            <person name="Selbmann L."/>
        </authorList>
    </citation>
    <scope>NUCLEOTIDE SEQUENCE</scope>
    <source>
        <strain evidence="1">CCFEE 5714</strain>
    </source>
</reference>
<name>A0ACC3NR04_9PEZI</name>
<evidence type="ECO:0000313" key="1">
    <source>
        <dbReference type="EMBL" id="KAK3721361.1"/>
    </source>
</evidence>